<dbReference type="SUPFAM" id="SSF69279">
    <property type="entry name" value="Phage tail proteins"/>
    <property type="match status" value="1"/>
</dbReference>
<evidence type="ECO:0000313" key="3">
    <source>
        <dbReference type="Proteomes" id="UP000682802"/>
    </source>
</evidence>
<dbReference type="InterPro" id="IPR037026">
    <property type="entry name" value="Vgr_OB-fold_dom_sf"/>
</dbReference>
<organism evidence="2 3">
    <name type="scientific">Flammeovirga kamogawensis</name>
    <dbReference type="NCBI Taxonomy" id="373891"/>
    <lineage>
        <taxon>Bacteria</taxon>
        <taxon>Pseudomonadati</taxon>
        <taxon>Bacteroidota</taxon>
        <taxon>Cytophagia</taxon>
        <taxon>Cytophagales</taxon>
        <taxon>Flammeovirgaceae</taxon>
        <taxon>Flammeovirga</taxon>
    </lineage>
</organism>
<dbReference type="EMBL" id="CP076128">
    <property type="protein sequence ID" value="QWG08442.1"/>
    <property type="molecule type" value="Genomic_DNA"/>
</dbReference>
<reference evidence="2 3" key="1">
    <citation type="submission" date="2021-05" db="EMBL/GenBank/DDBJ databases">
        <title>Comparative genomic studies on the polysaccharide-degrading batcterial strains of the Flammeovirga genus.</title>
        <authorList>
            <person name="Zewei F."/>
            <person name="Zheng Z."/>
            <person name="Yu L."/>
            <person name="Ruyue G."/>
            <person name="Yanhong M."/>
            <person name="Yuanyuan C."/>
            <person name="Jingyan G."/>
            <person name="Wenjun H."/>
        </authorList>
    </citation>
    <scope>NUCLEOTIDE SEQUENCE [LARGE SCALE GENOMIC DNA]</scope>
    <source>
        <strain evidence="2 3">YS10</strain>
    </source>
</reference>
<feature type="domain" description="Gp5/Type VI secretion system Vgr protein OB-fold" evidence="1">
    <location>
        <begin position="383"/>
        <end position="451"/>
    </location>
</feature>
<accession>A0ABX8GZ22</accession>
<dbReference type="Pfam" id="PF04717">
    <property type="entry name" value="Phage_base_V"/>
    <property type="match status" value="1"/>
</dbReference>
<name>A0ABX8GZ22_9BACT</name>
<protein>
    <recommendedName>
        <fullName evidence="1">Gp5/Type VI secretion system Vgr protein OB-fold domain-containing protein</fullName>
    </recommendedName>
</protein>
<proteinExistence type="predicted"/>
<dbReference type="SUPFAM" id="SSF69255">
    <property type="entry name" value="gp5 N-terminal domain-like"/>
    <property type="match status" value="1"/>
</dbReference>
<dbReference type="Gene3D" id="2.40.50.230">
    <property type="entry name" value="Gp5 N-terminal domain"/>
    <property type="match status" value="1"/>
</dbReference>
<dbReference type="Gene3D" id="3.55.50.10">
    <property type="entry name" value="Baseplate protein-like domains"/>
    <property type="match status" value="1"/>
</dbReference>
<keyword evidence="3" id="KW-1185">Reference proteome</keyword>
<dbReference type="InterPro" id="IPR006531">
    <property type="entry name" value="Gp5/Vgr_OB"/>
</dbReference>
<gene>
    <name evidence="2" type="ORF">KM029_05765</name>
</gene>
<evidence type="ECO:0000313" key="2">
    <source>
        <dbReference type="EMBL" id="QWG08442.1"/>
    </source>
</evidence>
<dbReference type="RefSeq" id="WP_144072361.1">
    <property type="nucleotide sequence ID" value="NZ_CP076128.1"/>
</dbReference>
<sequence>MEANKLNYLISRVTLEIEGKEMPIRSVNLHDLKANYMINGVPDCVVTLLNNNNVIEFGAYEEFKPLNAIKVYIENEAKGRYLLFDGIISKIGTESYGQYFLTKLYITHPIYKLKRRKTNRIFDTNLEGILEKLLIDHDINITSATDGSASDNKVSKIIQYQQTDFDFLLLKSKEIGKMINATQEGVGLVDCLEDVNGKLLITPHTTFQFNVYTDIQSVYDEAVSYSYLPEDQSVENEESEAISLDVGTVEPKDIVSEFDKEIPLQNILYGLEDIERKKKIATNQIVRSLLGQVKGGVTIEGQTELNCGDYIKIEEAGVHIDSLAFIYSIEHHMDNDIWKTTIYLGYPDILESDVLEVANNNLTNLHHGIVKKIVTNDESDVTDKYLVKVEVPLMMMSNEKNDEEPEIWARVSSMFAGKDHGVLWMPEVEDEVIVGFLGGHADNAVILGSLFKNSDEHPHLGTEGHRSIVSKNNLSIIFNDNENLIEIKTPGNKILLDEENGVLSSAIMDGDTPVVECIMNKDNELILRNTDGEITIEGDKVNIIGKNGVNITSDNNLELTGKEISQKSNGKMAIEASNNLDIKGQMINLN</sequence>
<dbReference type="Proteomes" id="UP000682802">
    <property type="component" value="Chromosome 1"/>
</dbReference>
<evidence type="ECO:0000259" key="1">
    <source>
        <dbReference type="Pfam" id="PF04717"/>
    </source>
</evidence>
<dbReference type="Gene3D" id="2.30.110.50">
    <property type="match status" value="1"/>
</dbReference>